<evidence type="ECO:0000313" key="2">
    <source>
        <dbReference type="Proteomes" id="UP001242480"/>
    </source>
</evidence>
<sequence>MQRVLIIGCSGAGKSTLARELSERSGLPLIHLDQHYWRPGWIPRQEDEWGAAVQTLTAGPAWVMDGNYTRTLAPRVAAADTVVFFDFPAWRCLWRVCRRAVQWFGHTRHDMTPGCPERLTLSFIRYVARFNRDQRPRVLASLAAFEGRLIVLRSPTEAAAFLRSVGRDEPGAAPRSARSGAGCS</sequence>
<comment type="caution">
    <text evidence="1">The sequence shown here is derived from an EMBL/GenBank/DDBJ whole genome shotgun (WGS) entry which is preliminary data.</text>
</comment>
<dbReference type="InterPro" id="IPR052922">
    <property type="entry name" value="Cytidylate_Kinase-2"/>
</dbReference>
<dbReference type="GO" id="GO:0016301">
    <property type="term" value="F:kinase activity"/>
    <property type="evidence" value="ECO:0007669"/>
    <property type="project" value="UniProtKB-KW"/>
</dbReference>
<keyword evidence="1" id="KW-0418">Kinase</keyword>
<organism evidence="1 2">
    <name type="scientific">Labrys wisconsinensis</name>
    <dbReference type="NCBI Taxonomy" id="425677"/>
    <lineage>
        <taxon>Bacteria</taxon>
        <taxon>Pseudomonadati</taxon>
        <taxon>Pseudomonadota</taxon>
        <taxon>Alphaproteobacteria</taxon>
        <taxon>Hyphomicrobiales</taxon>
        <taxon>Xanthobacteraceae</taxon>
        <taxon>Labrys</taxon>
    </lineage>
</organism>
<protein>
    <submittedName>
        <fullName evidence="1">Adenylate kinase family enzyme</fullName>
    </submittedName>
</protein>
<dbReference type="SUPFAM" id="SSF52540">
    <property type="entry name" value="P-loop containing nucleoside triphosphate hydrolases"/>
    <property type="match status" value="1"/>
</dbReference>
<dbReference type="RefSeq" id="WP_307282164.1">
    <property type="nucleotide sequence ID" value="NZ_JAUSVX010000017.1"/>
</dbReference>
<keyword evidence="1" id="KW-0808">Transferase</keyword>
<dbReference type="PANTHER" id="PTHR37816:SF1">
    <property type="entry name" value="TOXIN"/>
    <property type="match status" value="1"/>
</dbReference>
<proteinExistence type="predicted"/>
<reference evidence="1 2" key="1">
    <citation type="submission" date="2023-07" db="EMBL/GenBank/DDBJ databases">
        <title>Genomic Encyclopedia of Type Strains, Phase IV (KMG-IV): sequencing the most valuable type-strain genomes for metagenomic binning, comparative biology and taxonomic classification.</title>
        <authorList>
            <person name="Goeker M."/>
        </authorList>
    </citation>
    <scope>NUCLEOTIDE SEQUENCE [LARGE SCALE GENOMIC DNA]</scope>
    <source>
        <strain evidence="1 2">DSM 19619</strain>
    </source>
</reference>
<evidence type="ECO:0000313" key="1">
    <source>
        <dbReference type="EMBL" id="MDQ0473614.1"/>
    </source>
</evidence>
<dbReference type="Gene3D" id="3.40.50.300">
    <property type="entry name" value="P-loop containing nucleotide triphosphate hydrolases"/>
    <property type="match status" value="1"/>
</dbReference>
<dbReference type="EMBL" id="JAUSVX010000017">
    <property type="protein sequence ID" value="MDQ0473614.1"/>
    <property type="molecule type" value="Genomic_DNA"/>
</dbReference>
<dbReference type="PANTHER" id="PTHR37816">
    <property type="entry name" value="YALI0E33011P"/>
    <property type="match status" value="1"/>
</dbReference>
<keyword evidence="2" id="KW-1185">Reference proteome</keyword>
<accession>A0ABU0JH61</accession>
<dbReference type="InterPro" id="IPR027417">
    <property type="entry name" value="P-loop_NTPase"/>
</dbReference>
<name>A0ABU0JH61_9HYPH</name>
<dbReference type="Proteomes" id="UP001242480">
    <property type="component" value="Unassembled WGS sequence"/>
</dbReference>
<gene>
    <name evidence="1" type="ORF">QO011_006650</name>
</gene>